<dbReference type="PANTHER" id="PTHR34512:SF30">
    <property type="entry name" value="OUTER MEMBRANE PROTEIN ASSEMBLY FACTOR BAMB"/>
    <property type="match status" value="1"/>
</dbReference>
<comment type="caution">
    <text evidence="2">The sequence shown here is derived from an EMBL/GenBank/DDBJ whole genome shotgun (WGS) entry which is preliminary data.</text>
</comment>
<keyword evidence="3" id="KW-1185">Reference proteome</keyword>
<dbReference type="InterPro" id="IPR015943">
    <property type="entry name" value="WD40/YVTN_repeat-like_dom_sf"/>
</dbReference>
<organism evidence="2 3">
    <name type="scientific">Halarchaeum grantii</name>
    <dbReference type="NCBI Taxonomy" id="1193105"/>
    <lineage>
        <taxon>Archaea</taxon>
        <taxon>Methanobacteriati</taxon>
        <taxon>Methanobacteriota</taxon>
        <taxon>Stenosarchaea group</taxon>
        <taxon>Halobacteria</taxon>
        <taxon>Halobacteriales</taxon>
        <taxon>Halobacteriaceae</taxon>
    </lineage>
</organism>
<dbReference type="Pfam" id="PF13360">
    <property type="entry name" value="PQQ_2"/>
    <property type="match status" value="2"/>
</dbReference>
<proteinExistence type="predicted"/>
<dbReference type="InterPro" id="IPR002372">
    <property type="entry name" value="PQQ_rpt_dom"/>
</dbReference>
<protein>
    <recommendedName>
        <fullName evidence="1">Pyrrolo-quinoline quinone repeat domain-containing protein</fullName>
    </recommendedName>
</protein>
<dbReference type="PANTHER" id="PTHR34512">
    <property type="entry name" value="CELL SURFACE PROTEIN"/>
    <property type="match status" value="1"/>
</dbReference>
<dbReference type="Gene3D" id="2.130.10.10">
    <property type="entry name" value="YVTN repeat-like/Quinoprotein amine dehydrogenase"/>
    <property type="match status" value="1"/>
</dbReference>
<dbReference type="InterPro" id="IPR011047">
    <property type="entry name" value="Quinoprotein_ADH-like_sf"/>
</dbReference>
<dbReference type="EMBL" id="BMPF01000007">
    <property type="protein sequence ID" value="GGL44293.1"/>
    <property type="molecule type" value="Genomic_DNA"/>
</dbReference>
<feature type="domain" description="Pyrrolo-quinoline quinone repeat" evidence="1">
    <location>
        <begin position="54"/>
        <end position="148"/>
    </location>
</feature>
<dbReference type="InterPro" id="IPR018391">
    <property type="entry name" value="PQQ_b-propeller_rpt"/>
</dbReference>
<accession>A0A830FDJ3</accession>
<dbReference type="Gene3D" id="2.40.128.630">
    <property type="match status" value="1"/>
</dbReference>
<feature type="domain" description="Pyrrolo-quinoline quinone repeat" evidence="1">
    <location>
        <begin position="152"/>
        <end position="238"/>
    </location>
</feature>
<dbReference type="SUPFAM" id="SSF50998">
    <property type="entry name" value="Quinoprotein alcohol dehydrogenase-like"/>
    <property type="match status" value="1"/>
</dbReference>
<name>A0A830FDJ3_9EURY</name>
<sequence>MESGTAYFGTIEDVHAIDVGTGDSVWTYQNAYGEIDQPPSVTEDTVYVSENAGGGVHAISAGERKWYFDDLVGDASQPVPFRDVLYVNAGGTLYELDRASGQVRRERTLKNTFPSTPVIRDDAIYLVTDGELWALDRLTLDRDWTHPVAPSSEVIAHQNTLLVSSQEQTGFVALNRTDGTLAWDTDLRATECAVIADGNVYASERDGTRVGAYALDGRKQWMSDDAGTPSVPAIGSDAVFVVDHHNSKLLALDRGTGDRRWTFRIDAGLRHWPTNASDRVFIPTDEGLYSIEK</sequence>
<dbReference type="Proteomes" id="UP000628840">
    <property type="component" value="Unassembled WGS sequence"/>
</dbReference>
<evidence type="ECO:0000259" key="1">
    <source>
        <dbReference type="Pfam" id="PF13360"/>
    </source>
</evidence>
<dbReference type="AlphaFoldDB" id="A0A830FDJ3"/>
<gene>
    <name evidence="2" type="ORF">GCM10009037_29610</name>
</gene>
<evidence type="ECO:0000313" key="2">
    <source>
        <dbReference type="EMBL" id="GGL44293.1"/>
    </source>
</evidence>
<dbReference type="SMART" id="SM00564">
    <property type="entry name" value="PQQ"/>
    <property type="match status" value="6"/>
</dbReference>
<evidence type="ECO:0000313" key="3">
    <source>
        <dbReference type="Proteomes" id="UP000628840"/>
    </source>
</evidence>
<reference evidence="2 3" key="1">
    <citation type="journal article" date="2019" name="Int. J. Syst. Evol. Microbiol.">
        <title>The Global Catalogue of Microorganisms (GCM) 10K type strain sequencing project: providing services to taxonomists for standard genome sequencing and annotation.</title>
        <authorList>
            <consortium name="The Broad Institute Genomics Platform"/>
            <consortium name="The Broad Institute Genome Sequencing Center for Infectious Disease"/>
            <person name="Wu L."/>
            <person name="Ma J."/>
        </authorList>
    </citation>
    <scope>NUCLEOTIDE SEQUENCE [LARGE SCALE GENOMIC DNA]</scope>
    <source>
        <strain evidence="2 3">JCM 19585</strain>
    </source>
</reference>